<gene>
    <name evidence="5" type="ORF">N7468_000494</name>
</gene>
<feature type="compositionally biased region" description="Basic and acidic residues" evidence="3">
    <location>
        <begin position="90"/>
        <end position="107"/>
    </location>
</feature>
<dbReference type="GO" id="GO:0005634">
    <property type="term" value="C:nucleus"/>
    <property type="evidence" value="ECO:0007669"/>
    <property type="project" value="UniProtKB-UniRule"/>
</dbReference>
<dbReference type="PROSITE" id="PS50118">
    <property type="entry name" value="HMG_BOX_2"/>
    <property type="match status" value="1"/>
</dbReference>
<feature type="domain" description="HMG box" evidence="4">
    <location>
        <begin position="222"/>
        <end position="288"/>
    </location>
</feature>
<reference evidence="5" key="2">
    <citation type="journal article" date="2023" name="IMA Fungus">
        <title>Comparative genomic study of the Penicillium genus elucidates a diverse pangenome and 15 lateral gene transfer events.</title>
        <authorList>
            <person name="Petersen C."/>
            <person name="Sorensen T."/>
            <person name="Nielsen M.R."/>
            <person name="Sondergaard T.E."/>
            <person name="Sorensen J.L."/>
            <person name="Fitzpatrick D.A."/>
            <person name="Frisvad J.C."/>
            <person name="Nielsen K.L."/>
        </authorList>
    </citation>
    <scope>NUCLEOTIDE SEQUENCE</scope>
    <source>
        <strain evidence="5">IBT 19713</strain>
    </source>
</reference>
<keyword evidence="2" id="KW-0539">Nucleus</keyword>
<accession>A0A9W9PKC4</accession>
<dbReference type="GeneID" id="83197094"/>
<keyword evidence="1 2" id="KW-0238">DNA-binding</keyword>
<dbReference type="AlphaFoldDB" id="A0A9W9PKC4"/>
<dbReference type="Proteomes" id="UP001150941">
    <property type="component" value="Unassembled WGS sequence"/>
</dbReference>
<feature type="DNA-binding region" description="HMG box" evidence="2">
    <location>
        <begin position="222"/>
        <end position="288"/>
    </location>
</feature>
<feature type="compositionally biased region" description="Basic residues" evidence="3">
    <location>
        <begin position="71"/>
        <end position="89"/>
    </location>
</feature>
<evidence type="ECO:0000313" key="6">
    <source>
        <dbReference type="Proteomes" id="UP001150941"/>
    </source>
</evidence>
<dbReference type="InterPro" id="IPR050342">
    <property type="entry name" value="HMGB"/>
</dbReference>
<dbReference type="CDD" id="cd00084">
    <property type="entry name" value="HMG-box_SF"/>
    <property type="match status" value="1"/>
</dbReference>
<evidence type="ECO:0000256" key="1">
    <source>
        <dbReference type="ARBA" id="ARBA00023125"/>
    </source>
</evidence>
<dbReference type="EMBL" id="JAPQKS010000001">
    <property type="protein sequence ID" value="KAJ5249043.1"/>
    <property type="molecule type" value="Genomic_DNA"/>
</dbReference>
<evidence type="ECO:0000256" key="2">
    <source>
        <dbReference type="PROSITE-ProRule" id="PRU00267"/>
    </source>
</evidence>
<organism evidence="5 6">
    <name type="scientific">Penicillium chermesinum</name>
    <dbReference type="NCBI Taxonomy" id="63820"/>
    <lineage>
        <taxon>Eukaryota</taxon>
        <taxon>Fungi</taxon>
        <taxon>Dikarya</taxon>
        <taxon>Ascomycota</taxon>
        <taxon>Pezizomycotina</taxon>
        <taxon>Eurotiomycetes</taxon>
        <taxon>Eurotiomycetidae</taxon>
        <taxon>Eurotiales</taxon>
        <taxon>Aspergillaceae</taxon>
        <taxon>Penicillium</taxon>
    </lineage>
</organism>
<dbReference type="PANTHER" id="PTHR48112">
    <property type="entry name" value="HIGH MOBILITY GROUP PROTEIN DSP1"/>
    <property type="match status" value="1"/>
</dbReference>
<dbReference type="PANTHER" id="PTHR48112:SF22">
    <property type="entry name" value="MITOCHONDRIAL TRANSCRIPTION FACTOR A, ISOFORM B"/>
    <property type="match status" value="1"/>
</dbReference>
<evidence type="ECO:0000313" key="5">
    <source>
        <dbReference type="EMBL" id="KAJ5249043.1"/>
    </source>
</evidence>
<keyword evidence="6" id="KW-1185">Reference proteome</keyword>
<dbReference type="RefSeq" id="XP_058335822.1">
    <property type="nucleotide sequence ID" value="XM_058469791.1"/>
</dbReference>
<evidence type="ECO:0000256" key="3">
    <source>
        <dbReference type="SAM" id="MobiDB-lite"/>
    </source>
</evidence>
<comment type="caution">
    <text evidence="5">The sequence shown here is derived from an EMBL/GenBank/DDBJ whole genome shotgun (WGS) entry which is preliminary data.</text>
</comment>
<dbReference type="InterPro" id="IPR009071">
    <property type="entry name" value="HMG_box_dom"/>
</dbReference>
<reference evidence="5" key="1">
    <citation type="submission" date="2022-11" db="EMBL/GenBank/DDBJ databases">
        <authorList>
            <person name="Petersen C."/>
        </authorList>
    </citation>
    <scope>NUCLEOTIDE SEQUENCE</scope>
    <source>
        <strain evidence="5">IBT 19713</strain>
    </source>
</reference>
<dbReference type="SMART" id="SM00398">
    <property type="entry name" value="HMG"/>
    <property type="match status" value="1"/>
</dbReference>
<feature type="region of interest" description="Disordered" evidence="3">
    <location>
        <begin position="63"/>
        <end position="107"/>
    </location>
</feature>
<dbReference type="Gene3D" id="1.10.30.10">
    <property type="entry name" value="High mobility group box domain"/>
    <property type="match status" value="2"/>
</dbReference>
<dbReference type="OrthoDB" id="1919336at2759"/>
<evidence type="ECO:0000259" key="4">
    <source>
        <dbReference type="PROSITE" id="PS50118"/>
    </source>
</evidence>
<proteinExistence type="predicted"/>
<dbReference type="SUPFAM" id="SSF47095">
    <property type="entry name" value="HMG-box"/>
    <property type="match status" value="2"/>
</dbReference>
<dbReference type="Pfam" id="PF00505">
    <property type="entry name" value="HMG_box"/>
    <property type="match status" value="1"/>
</dbReference>
<name>A0A9W9PKC4_9EURO</name>
<dbReference type="InterPro" id="IPR036910">
    <property type="entry name" value="HMG_box_dom_sf"/>
</dbReference>
<dbReference type="GO" id="GO:0003677">
    <property type="term" value="F:DNA binding"/>
    <property type="evidence" value="ECO:0007669"/>
    <property type="project" value="UniProtKB-UniRule"/>
</dbReference>
<sequence>MSLQRVARVGVRHLRFDGLGRPSRVIGIENQLRQLTLSSKPQPSVPAVATVSSLISQYSRSFATNSDTTKTTKRKSSKTTKKKPAPKKKALTEKQKEQKEKKKEAEHIKQLKETALVTPKKLPDRAYNLAFPQVYASIRPHEPSHKEAFAKTIVKLKEMPQYELEQYKTQAEANRAANEAAYEAWLKTFTPLQIKDANIARRALGRLRNKTRVHLLKDDRLVKRPMNAYMQFQIERRSGGDFMHLRIDETSSRISEEWKNMTEREREPYEQKARDDHARYVREHLEVYGEPSPLTTKPGSRT</sequence>
<protein>
    <recommendedName>
        <fullName evidence="4">HMG box domain-containing protein</fullName>
    </recommendedName>
</protein>